<organism evidence="1 2">
    <name type="scientific">Lactobacillus equicursoris DSM 19284 = JCM 14600 = CIP 110162</name>
    <dbReference type="NCBI Taxonomy" id="1293597"/>
    <lineage>
        <taxon>Bacteria</taxon>
        <taxon>Bacillati</taxon>
        <taxon>Bacillota</taxon>
        <taxon>Bacilli</taxon>
        <taxon>Lactobacillales</taxon>
        <taxon>Lactobacillaceae</taxon>
        <taxon>Lactobacillus</taxon>
    </lineage>
</organism>
<dbReference type="AlphaFoldDB" id="A0A0R1MDI7"/>
<sequence length="67" mass="7329">MLQIKMKNVKPLLSKEDQQSLLLGAIQAVVGFEDIMYWSIGNNEGLTASSMFITDISLQDAIGVAIE</sequence>
<gene>
    <name evidence="1" type="ORF">FC20_GL000841</name>
</gene>
<keyword evidence="2" id="KW-1185">Reference proteome</keyword>
<dbReference type="Proteomes" id="UP000051074">
    <property type="component" value="Unassembled WGS sequence"/>
</dbReference>
<dbReference type="eggNOG" id="ENOG5030ADQ">
    <property type="taxonomic scope" value="Bacteria"/>
</dbReference>
<evidence type="ECO:0000313" key="1">
    <source>
        <dbReference type="EMBL" id="KRL01544.1"/>
    </source>
</evidence>
<comment type="caution">
    <text evidence="1">The sequence shown here is derived from an EMBL/GenBank/DDBJ whole genome shotgun (WGS) entry which is preliminary data.</text>
</comment>
<proteinExistence type="predicted"/>
<evidence type="ECO:0000313" key="2">
    <source>
        <dbReference type="Proteomes" id="UP000051074"/>
    </source>
</evidence>
<protein>
    <submittedName>
        <fullName evidence="1">Uncharacterized protein</fullName>
    </submittedName>
</protein>
<dbReference type="EMBL" id="AZDU01000026">
    <property type="protein sequence ID" value="KRL01544.1"/>
    <property type="molecule type" value="Genomic_DNA"/>
</dbReference>
<reference evidence="1 2" key="1">
    <citation type="journal article" date="2015" name="Genome Announc.">
        <title>Expanding the biotechnology potential of lactobacilli through comparative genomics of 213 strains and associated genera.</title>
        <authorList>
            <person name="Sun Z."/>
            <person name="Harris H.M."/>
            <person name="McCann A."/>
            <person name="Guo C."/>
            <person name="Argimon S."/>
            <person name="Zhang W."/>
            <person name="Yang X."/>
            <person name="Jeffery I.B."/>
            <person name="Cooney J.C."/>
            <person name="Kagawa T.F."/>
            <person name="Liu W."/>
            <person name="Song Y."/>
            <person name="Salvetti E."/>
            <person name="Wrobel A."/>
            <person name="Rasinkangas P."/>
            <person name="Parkhill J."/>
            <person name="Rea M.C."/>
            <person name="O'Sullivan O."/>
            <person name="Ritari J."/>
            <person name="Douillard F.P."/>
            <person name="Paul Ross R."/>
            <person name="Yang R."/>
            <person name="Briner A.E."/>
            <person name="Felis G.E."/>
            <person name="de Vos W.M."/>
            <person name="Barrangou R."/>
            <person name="Klaenhammer T.R."/>
            <person name="Caufield P.W."/>
            <person name="Cui Y."/>
            <person name="Zhang H."/>
            <person name="O'Toole P.W."/>
        </authorList>
    </citation>
    <scope>NUCLEOTIDE SEQUENCE [LARGE SCALE GENOMIC DNA]</scope>
    <source>
        <strain evidence="1 2">DSM 19284</strain>
    </source>
</reference>
<accession>A0A0R1MDI7</accession>
<dbReference type="PATRIC" id="fig|1293597.4.peg.914"/>
<name>A0A0R1MDI7_9LACO</name>